<dbReference type="PANTHER" id="PTHR42770:SF7">
    <property type="entry name" value="MEMBRANE PROTEIN"/>
    <property type="match status" value="1"/>
</dbReference>
<feature type="transmembrane region" description="Helical" evidence="6">
    <location>
        <begin position="145"/>
        <end position="166"/>
    </location>
</feature>
<feature type="transmembrane region" description="Helical" evidence="6">
    <location>
        <begin position="178"/>
        <end position="198"/>
    </location>
</feature>
<dbReference type="EMBL" id="LPJR01000025">
    <property type="protein sequence ID" value="KWF30884.1"/>
    <property type="molecule type" value="Genomic_DNA"/>
</dbReference>
<feature type="transmembrane region" description="Helical" evidence="6">
    <location>
        <begin position="252"/>
        <end position="277"/>
    </location>
</feature>
<dbReference type="PIRSF" id="PIRSF006060">
    <property type="entry name" value="AA_transporter"/>
    <property type="match status" value="1"/>
</dbReference>
<dbReference type="RefSeq" id="WP_060241072.1">
    <property type="nucleotide sequence ID" value="NZ_LPJR01000025.1"/>
</dbReference>
<feature type="transmembrane region" description="Helical" evidence="6">
    <location>
        <begin position="33"/>
        <end position="57"/>
    </location>
</feature>
<gene>
    <name evidence="7" type="ORF">WT56_12820</name>
</gene>
<keyword evidence="5 6" id="KW-0472">Membrane</keyword>
<feature type="transmembrane region" description="Helical" evidence="6">
    <location>
        <begin position="353"/>
        <end position="374"/>
    </location>
</feature>
<evidence type="ECO:0008006" key="9">
    <source>
        <dbReference type="Google" id="ProtNLM"/>
    </source>
</evidence>
<evidence type="ECO:0000256" key="2">
    <source>
        <dbReference type="ARBA" id="ARBA00022475"/>
    </source>
</evidence>
<keyword evidence="4 6" id="KW-1133">Transmembrane helix</keyword>
<comment type="caution">
    <text evidence="7">The sequence shown here is derived from an EMBL/GenBank/DDBJ whole genome shotgun (WGS) entry which is preliminary data.</text>
</comment>
<organism evidence="7 8">
    <name type="scientific">Burkholderia pseudomultivorans</name>
    <dbReference type="NCBI Taxonomy" id="1207504"/>
    <lineage>
        <taxon>Bacteria</taxon>
        <taxon>Pseudomonadati</taxon>
        <taxon>Pseudomonadota</taxon>
        <taxon>Betaproteobacteria</taxon>
        <taxon>Burkholderiales</taxon>
        <taxon>Burkholderiaceae</taxon>
        <taxon>Burkholderia</taxon>
        <taxon>Burkholderia cepacia complex</taxon>
    </lineage>
</organism>
<accession>A0A132EJC0</accession>
<dbReference type="Proteomes" id="UP000062912">
    <property type="component" value="Unassembled WGS sequence"/>
</dbReference>
<feature type="transmembrane region" description="Helical" evidence="6">
    <location>
        <begin position="218"/>
        <end position="240"/>
    </location>
</feature>
<dbReference type="Gene3D" id="1.20.1740.10">
    <property type="entry name" value="Amino acid/polyamine transporter I"/>
    <property type="match status" value="1"/>
</dbReference>
<dbReference type="Pfam" id="PF13520">
    <property type="entry name" value="AA_permease_2"/>
    <property type="match status" value="1"/>
</dbReference>
<dbReference type="PANTHER" id="PTHR42770">
    <property type="entry name" value="AMINO ACID TRANSPORTER-RELATED"/>
    <property type="match status" value="1"/>
</dbReference>
<sequence>MNHPATSAPAPAAQRATPHAGGLRRNYLSLPELIAQSIGLVGVSGGIGVLIPAVFATAGNGTWLAYLFAIVALLFSSWSIAVFARDSASPGALYAYVSAGIGPVWGAICGWSLLIAYAVAASGILQGTVNTFLVLGRETGLLGSATPLGTVLGLTVVTALAAWYIAFRDIRLSTRFTLLVELATLLLIAIVVIGTIAFGGHPVDRAQLTLEGVKPTQLQLGMVLAFFSFTGFESATVLGAEARDPFRAIPRAVLISVIGPAILFVIGAYGMVGAFHGQTPSLDRVDGPLAVLAHRLGAGWIGVLIDAGVSLSFFAAFFSSINAAARIVYAFGRQGVLHASTGRAHETNATPHVAVGLIAVLALVVALALTARGTALLDSYGYLSSIATYGWLLAYVLVAIGAPLYLRRQGRLKAAHVAISVVAVVLLAIPLAGSVYPVPDGVYAWLPYVFAALLAIGLAWFVVLRVWFPQRLRELEAELLTK</sequence>
<dbReference type="InterPro" id="IPR050367">
    <property type="entry name" value="APC_superfamily"/>
</dbReference>
<feature type="transmembrane region" description="Helical" evidence="6">
    <location>
        <begin position="386"/>
        <end position="406"/>
    </location>
</feature>
<dbReference type="AlphaFoldDB" id="A0A132EJC0"/>
<evidence type="ECO:0000313" key="8">
    <source>
        <dbReference type="Proteomes" id="UP000062912"/>
    </source>
</evidence>
<evidence type="ECO:0000256" key="4">
    <source>
        <dbReference type="ARBA" id="ARBA00022989"/>
    </source>
</evidence>
<evidence type="ECO:0000313" key="7">
    <source>
        <dbReference type="EMBL" id="KWF30884.1"/>
    </source>
</evidence>
<dbReference type="OrthoDB" id="9804700at2"/>
<protein>
    <recommendedName>
        <fullName evidence="9">Amino acid permease</fullName>
    </recommendedName>
</protein>
<dbReference type="InterPro" id="IPR002293">
    <property type="entry name" value="AA/rel_permease1"/>
</dbReference>
<evidence type="ECO:0000256" key="3">
    <source>
        <dbReference type="ARBA" id="ARBA00022692"/>
    </source>
</evidence>
<feature type="transmembrane region" description="Helical" evidence="6">
    <location>
        <begin position="418"/>
        <end position="439"/>
    </location>
</feature>
<dbReference type="GO" id="GO:0022857">
    <property type="term" value="F:transmembrane transporter activity"/>
    <property type="evidence" value="ECO:0007669"/>
    <property type="project" value="InterPro"/>
</dbReference>
<feature type="transmembrane region" description="Helical" evidence="6">
    <location>
        <begin position="63"/>
        <end position="84"/>
    </location>
</feature>
<keyword evidence="2" id="KW-1003">Cell membrane</keyword>
<evidence type="ECO:0000256" key="1">
    <source>
        <dbReference type="ARBA" id="ARBA00004651"/>
    </source>
</evidence>
<name>A0A132EJC0_9BURK</name>
<keyword evidence="3 6" id="KW-0812">Transmembrane</keyword>
<feature type="transmembrane region" description="Helical" evidence="6">
    <location>
        <begin position="445"/>
        <end position="468"/>
    </location>
</feature>
<evidence type="ECO:0000256" key="5">
    <source>
        <dbReference type="ARBA" id="ARBA00023136"/>
    </source>
</evidence>
<proteinExistence type="predicted"/>
<reference evidence="7 8" key="1">
    <citation type="submission" date="2015-11" db="EMBL/GenBank/DDBJ databases">
        <title>Expanding the genomic diversity of Burkholderia species for the development of highly accurate diagnostics.</title>
        <authorList>
            <person name="Sahl J."/>
            <person name="Keim P."/>
            <person name="Wagner D."/>
        </authorList>
    </citation>
    <scope>NUCLEOTIDE SEQUENCE [LARGE SCALE GENOMIC DNA]</scope>
    <source>
        <strain evidence="7 8">MSMB368WGS</strain>
    </source>
</reference>
<feature type="transmembrane region" description="Helical" evidence="6">
    <location>
        <begin position="96"/>
        <end position="125"/>
    </location>
</feature>
<dbReference type="GO" id="GO:0005886">
    <property type="term" value="C:plasma membrane"/>
    <property type="evidence" value="ECO:0007669"/>
    <property type="project" value="UniProtKB-SubCell"/>
</dbReference>
<comment type="subcellular location">
    <subcellularLocation>
        <location evidence="1">Cell membrane</location>
        <topology evidence="1">Multi-pass membrane protein</topology>
    </subcellularLocation>
</comment>
<feature type="transmembrane region" description="Helical" evidence="6">
    <location>
        <begin position="297"/>
        <end position="318"/>
    </location>
</feature>
<evidence type="ECO:0000256" key="6">
    <source>
        <dbReference type="SAM" id="Phobius"/>
    </source>
</evidence>